<gene>
    <name evidence="1" type="ORF">KCU98_g8244</name>
</gene>
<sequence>METDQNKMSKDSIAHAHKPIDFTVRSQNGLGQLKRFPREIRNIIYSSIIPQLMVHGPEQTTIDSCIVRELVNAPILATSKQLCVEFLEVFIRDVNLEESDEYHENSSDLSSSCLEDLRPEKGHRCEHERYPDSLEKLLGFVEARIGRAFTRKGVGLKINTLYFHADMVKFVGDCVAEELSGLTQRLQRLWDVHESCRIPSDQFYINIDYCEPDWWFRMGIPHKQRFKSLPYGFWNHKFEKFSATVILSDEKASIEAFGGMRTKLRDQLTAYKALKLCEFQNIYPSEDDYLVMDKLLNSILYNFYREHPIPAVLDFHIEMGKTAIEFWKVKEEQYSVWHLFDLAESWLEVKNE</sequence>
<protein>
    <submittedName>
        <fullName evidence="1">Uncharacterized protein</fullName>
    </submittedName>
</protein>
<feature type="non-terminal residue" evidence="1">
    <location>
        <position position="352"/>
    </location>
</feature>
<dbReference type="EMBL" id="JAHFXS010001008">
    <property type="protein sequence ID" value="KAG9980299.1"/>
    <property type="molecule type" value="Genomic_DNA"/>
</dbReference>
<reference evidence="1" key="2">
    <citation type="submission" date="2021-08" db="EMBL/GenBank/DDBJ databases">
        <authorList>
            <person name="Gostincar C."/>
            <person name="Sun X."/>
            <person name="Song Z."/>
            <person name="Gunde-Cimerman N."/>
        </authorList>
    </citation>
    <scope>NUCLEOTIDE SEQUENCE</scope>
    <source>
        <strain evidence="1">EXF-9298</strain>
    </source>
</reference>
<evidence type="ECO:0000313" key="1">
    <source>
        <dbReference type="EMBL" id="KAG9980299.1"/>
    </source>
</evidence>
<reference evidence="1" key="1">
    <citation type="journal article" date="2021" name="J Fungi (Basel)">
        <title>Virulence traits and population genomics of the black yeast Aureobasidium melanogenum.</title>
        <authorList>
            <person name="Cernosa A."/>
            <person name="Sun X."/>
            <person name="Gostincar C."/>
            <person name="Fang C."/>
            <person name="Gunde-Cimerman N."/>
            <person name="Song Z."/>
        </authorList>
    </citation>
    <scope>NUCLEOTIDE SEQUENCE</scope>
    <source>
        <strain evidence="1">EXF-9298</strain>
    </source>
</reference>
<proteinExistence type="predicted"/>
<evidence type="ECO:0000313" key="2">
    <source>
        <dbReference type="Proteomes" id="UP000729357"/>
    </source>
</evidence>
<organism evidence="1 2">
    <name type="scientific">Aureobasidium melanogenum</name>
    <name type="common">Aureobasidium pullulans var. melanogenum</name>
    <dbReference type="NCBI Taxonomy" id="46634"/>
    <lineage>
        <taxon>Eukaryota</taxon>
        <taxon>Fungi</taxon>
        <taxon>Dikarya</taxon>
        <taxon>Ascomycota</taxon>
        <taxon>Pezizomycotina</taxon>
        <taxon>Dothideomycetes</taxon>
        <taxon>Dothideomycetidae</taxon>
        <taxon>Dothideales</taxon>
        <taxon>Saccotheciaceae</taxon>
        <taxon>Aureobasidium</taxon>
    </lineage>
</organism>
<accession>A0A9P8JU86</accession>
<dbReference type="AlphaFoldDB" id="A0A9P8JU86"/>
<keyword evidence="2" id="KW-1185">Reference proteome</keyword>
<name>A0A9P8JU86_AURME</name>
<comment type="caution">
    <text evidence="1">The sequence shown here is derived from an EMBL/GenBank/DDBJ whole genome shotgun (WGS) entry which is preliminary data.</text>
</comment>
<dbReference type="Proteomes" id="UP000729357">
    <property type="component" value="Unassembled WGS sequence"/>
</dbReference>